<keyword evidence="2" id="KW-0479">Metal-binding</keyword>
<dbReference type="GO" id="GO:0004065">
    <property type="term" value="F:arylsulfatase activity"/>
    <property type="evidence" value="ECO:0007669"/>
    <property type="project" value="UniProtKB-EC"/>
</dbReference>
<feature type="domain" description="Sulfatase N-terminal" evidence="5">
    <location>
        <begin position="28"/>
        <end position="336"/>
    </location>
</feature>
<dbReference type="EC" id="3.1.6.1" evidence="6"/>
<evidence type="ECO:0000256" key="4">
    <source>
        <dbReference type="ARBA" id="ARBA00022837"/>
    </source>
</evidence>
<keyword evidence="4" id="KW-0106">Calcium</keyword>
<dbReference type="AlphaFoldDB" id="A0A3B1CTG1"/>
<dbReference type="InterPro" id="IPR000917">
    <property type="entry name" value="Sulfatase_N"/>
</dbReference>
<dbReference type="EMBL" id="UOGD01000223">
    <property type="protein sequence ID" value="VAX22385.1"/>
    <property type="molecule type" value="Genomic_DNA"/>
</dbReference>
<dbReference type="PROSITE" id="PS00523">
    <property type="entry name" value="SULFATASE_1"/>
    <property type="match status" value="1"/>
</dbReference>
<reference evidence="6" key="1">
    <citation type="submission" date="2018-06" db="EMBL/GenBank/DDBJ databases">
        <authorList>
            <person name="Zhirakovskaya E."/>
        </authorList>
    </citation>
    <scope>NUCLEOTIDE SEQUENCE</scope>
</reference>
<protein>
    <submittedName>
        <fullName evidence="6">Arylsulfatase</fullName>
        <ecNumber evidence="6">3.1.6.1</ecNumber>
    </submittedName>
</protein>
<dbReference type="GO" id="GO:0046872">
    <property type="term" value="F:metal ion binding"/>
    <property type="evidence" value="ECO:0007669"/>
    <property type="project" value="UniProtKB-KW"/>
</dbReference>
<dbReference type="PROSITE" id="PS51257">
    <property type="entry name" value="PROKAR_LIPOPROTEIN"/>
    <property type="match status" value="1"/>
</dbReference>
<gene>
    <name evidence="6" type="ORF">MNBD_IGNAVI01-1677</name>
</gene>
<accession>A0A3B1CTG1</accession>
<evidence type="ECO:0000256" key="1">
    <source>
        <dbReference type="ARBA" id="ARBA00008779"/>
    </source>
</evidence>
<proteinExistence type="inferred from homology"/>
<organism evidence="6">
    <name type="scientific">hydrothermal vent metagenome</name>
    <dbReference type="NCBI Taxonomy" id="652676"/>
    <lineage>
        <taxon>unclassified sequences</taxon>
        <taxon>metagenomes</taxon>
        <taxon>ecological metagenomes</taxon>
    </lineage>
</organism>
<dbReference type="Pfam" id="PF00884">
    <property type="entry name" value="Sulfatase"/>
    <property type="match status" value="1"/>
</dbReference>
<evidence type="ECO:0000256" key="2">
    <source>
        <dbReference type="ARBA" id="ARBA00022723"/>
    </source>
</evidence>
<dbReference type="CDD" id="cd16151">
    <property type="entry name" value="sulfatase_like"/>
    <property type="match status" value="1"/>
</dbReference>
<sequence>MKNMKVLFTLVVASIIFFTSCSKKEQLPNIVSILADDLGTEVLGCYGGTTYNTPNIDALAETGLKFTQCYSAPLCSPSRVKLLTGRYGFRTGQKWGYIPPNEITFGHILKKAGYKISIAGKWQMALLKDDPNHIKKMGFDESCVFGWHEGTRYYEPLIYENGKIIDNVKNKYGPDVYSDFLIDFIKRNKSRHFFAYYPMSLPHEISNDMPTPPPFGQKGRYETYKENVEYADKLVGKVIKVLDELNLRENTLIIFSGDNGTPYNYITKYENGKYIREPVFSAIGDSLIRGGKKFMTDAGTHVPLIANWEGVTPKGKVNNDLIDFSDFMPTFAELTDAQLPNNRIIDGHSFAPQIMGKMGKPRKWIYQEWEGKSWIRNQDWKLYNDGRLIDMKHDPIEKHPILSTNDTEVSKKIRDHFTRELKKLKGSKD</sequence>
<evidence type="ECO:0000313" key="6">
    <source>
        <dbReference type="EMBL" id="VAX22385.1"/>
    </source>
</evidence>
<dbReference type="InterPro" id="IPR017850">
    <property type="entry name" value="Alkaline_phosphatase_core_sf"/>
</dbReference>
<comment type="similarity">
    <text evidence="1">Belongs to the sulfatase family.</text>
</comment>
<dbReference type="InterPro" id="IPR050738">
    <property type="entry name" value="Sulfatase"/>
</dbReference>
<dbReference type="Gene3D" id="3.40.720.10">
    <property type="entry name" value="Alkaline Phosphatase, subunit A"/>
    <property type="match status" value="1"/>
</dbReference>
<evidence type="ECO:0000256" key="3">
    <source>
        <dbReference type="ARBA" id="ARBA00022801"/>
    </source>
</evidence>
<dbReference type="SUPFAM" id="SSF53649">
    <property type="entry name" value="Alkaline phosphatase-like"/>
    <property type="match status" value="1"/>
</dbReference>
<keyword evidence="3 6" id="KW-0378">Hydrolase</keyword>
<evidence type="ECO:0000259" key="5">
    <source>
        <dbReference type="Pfam" id="PF00884"/>
    </source>
</evidence>
<dbReference type="PANTHER" id="PTHR42693:SF53">
    <property type="entry name" value="ENDO-4-O-SULFATASE"/>
    <property type="match status" value="1"/>
</dbReference>
<dbReference type="PANTHER" id="PTHR42693">
    <property type="entry name" value="ARYLSULFATASE FAMILY MEMBER"/>
    <property type="match status" value="1"/>
</dbReference>
<dbReference type="InterPro" id="IPR024607">
    <property type="entry name" value="Sulfatase_CS"/>
</dbReference>
<name>A0A3B1CTG1_9ZZZZ</name>